<dbReference type="InterPro" id="IPR025495">
    <property type="entry name" value="DUF4386"/>
</dbReference>
<proteinExistence type="predicted"/>
<keyword evidence="1" id="KW-1133">Transmembrane helix</keyword>
<name>A0A9D8KW56_9GAMM</name>
<feature type="transmembrane region" description="Helical" evidence="1">
    <location>
        <begin position="119"/>
        <end position="141"/>
    </location>
</feature>
<comment type="caution">
    <text evidence="2">The sequence shown here is derived from an EMBL/GenBank/DDBJ whole genome shotgun (WGS) entry which is preliminary data.</text>
</comment>
<feature type="transmembrane region" description="Helical" evidence="1">
    <location>
        <begin position="90"/>
        <end position="107"/>
    </location>
</feature>
<evidence type="ECO:0000256" key="1">
    <source>
        <dbReference type="SAM" id="Phobius"/>
    </source>
</evidence>
<dbReference type="Proteomes" id="UP000664815">
    <property type="component" value="Unassembled WGS sequence"/>
</dbReference>
<evidence type="ECO:0000313" key="2">
    <source>
        <dbReference type="EMBL" id="MBN8799459.1"/>
    </source>
</evidence>
<keyword evidence="1" id="KW-0812">Transmembrane</keyword>
<feature type="non-terminal residue" evidence="2">
    <location>
        <position position="1"/>
    </location>
</feature>
<accession>A0A9D8KW56</accession>
<feature type="transmembrane region" description="Helical" evidence="1">
    <location>
        <begin position="153"/>
        <end position="172"/>
    </location>
</feature>
<organism evidence="2 3">
    <name type="scientific">Stenotrophomonas nitritireducens</name>
    <dbReference type="NCBI Taxonomy" id="83617"/>
    <lineage>
        <taxon>Bacteria</taxon>
        <taxon>Pseudomonadati</taxon>
        <taxon>Pseudomonadota</taxon>
        <taxon>Gammaproteobacteria</taxon>
        <taxon>Lysobacterales</taxon>
        <taxon>Lysobacteraceae</taxon>
        <taxon>Stenotrophomonas</taxon>
    </lineage>
</organism>
<gene>
    <name evidence="2" type="ORF">J0H45_08895</name>
</gene>
<feature type="transmembrane region" description="Helical" evidence="1">
    <location>
        <begin position="30"/>
        <end position="49"/>
    </location>
</feature>
<dbReference type="EMBL" id="JAFKMG010000826">
    <property type="protein sequence ID" value="MBN8799459.1"/>
    <property type="molecule type" value="Genomic_DNA"/>
</dbReference>
<dbReference type="AlphaFoldDB" id="A0A9D8KW56"/>
<sequence length="182" mass="19644">GVAAFVVEQVAFLLLALALYRGFKDVNRTAATLMVAFVAMAVALALAALSHRLQALSLLTDADSAQLLSPEQRQYLAHAALKAYRGGMQLARMFWGLWLLPLGWLVLRSRRLPRVLGALLALGGLGYALDVSAELLVPGYADWWISGYMTLPAALGEIGTCLWLLLFGLRAARPAASHSRAQ</sequence>
<evidence type="ECO:0000313" key="3">
    <source>
        <dbReference type="Proteomes" id="UP000664815"/>
    </source>
</evidence>
<keyword evidence="1" id="KW-0472">Membrane</keyword>
<dbReference type="Pfam" id="PF14329">
    <property type="entry name" value="DUF4386"/>
    <property type="match status" value="1"/>
</dbReference>
<protein>
    <submittedName>
        <fullName evidence="2">DUF4386 family protein</fullName>
    </submittedName>
</protein>
<feature type="transmembrane region" description="Helical" evidence="1">
    <location>
        <begin position="6"/>
        <end position="23"/>
    </location>
</feature>
<reference evidence="2" key="1">
    <citation type="submission" date="2021-02" db="EMBL/GenBank/DDBJ databases">
        <title>Thiocyanate and organic carbon inputs drive convergent selection for specific autotrophic Afipia and Thiobacillus strains within complex microbiomes.</title>
        <authorList>
            <person name="Huddy R.J."/>
            <person name="Sachdeva R."/>
            <person name="Kadzinga F."/>
            <person name="Kantor R.S."/>
            <person name="Harrison S.T.L."/>
            <person name="Banfield J.F."/>
        </authorList>
    </citation>
    <scope>NUCLEOTIDE SEQUENCE</scope>
    <source>
        <strain evidence="2">SCN18_10_11_15_R1_P_69_7</strain>
    </source>
</reference>